<evidence type="ECO:0000256" key="1">
    <source>
        <dbReference type="SAM" id="MobiDB-lite"/>
    </source>
</evidence>
<reference evidence="2 3" key="1">
    <citation type="submission" date="2024-04" db="EMBL/GenBank/DDBJ databases">
        <title>Phyllosticta paracitricarpa is synonymous to the EU quarantine fungus P. citricarpa based on phylogenomic analyses.</title>
        <authorList>
            <consortium name="Lawrence Berkeley National Laboratory"/>
            <person name="Van Ingen-Buijs V.A."/>
            <person name="Van Westerhoven A.C."/>
            <person name="Haridas S."/>
            <person name="Skiadas P."/>
            <person name="Martin F."/>
            <person name="Groenewald J.Z."/>
            <person name="Crous P.W."/>
            <person name="Seidl M.F."/>
        </authorList>
    </citation>
    <scope>NUCLEOTIDE SEQUENCE [LARGE SCALE GENOMIC DNA]</scope>
    <source>
        <strain evidence="2 3">CBS 123371</strain>
    </source>
</reference>
<evidence type="ECO:0000313" key="2">
    <source>
        <dbReference type="EMBL" id="KAK7520751.1"/>
    </source>
</evidence>
<accession>A0ABR1KTB4</accession>
<dbReference type="Proteomes" id="UP001363622">
    <property type="component" value="Unassembled WGS sequence"/>
</dbReference>
<keyword evidence="3" id="KW-1185">Reference proteome</keyword>
<evidence type="ECO:0000313" key="3">
    <source>
        <dbReference type="Proteomes" id="UP001363622"/>
    </source>
</evidence>
<sequence>RKYWESVLMMRARIKDQKIKNTKPKQAKQPGGKEYQHLCGSADRFVRSPRNRDRVVEPRIGKTSRKKEAAARRGTPERAYTQASPTQPCVRQIPQILGNEINQVMRIRKMQTTPSKAKHKNHAESEKKHKLFCISSTCTGWFGIDGVGDPEREDMASS</sequence>
<gene>
    <name evidence="2" type="ORF">IWZ03DRAFT_373792</name>
</gene>
<protein>
    <submittedName>
        <fullName evidence="2">Uncharacterized protein</fullName>
    </submittedName>
</protein>
<feature type="region of interest" description="Disordered" evidence="1">
    <location>
        <begin position="18"/>
        <end position="87"/>
    </location>
</feature>
<comment type="caution">
    <text evidence="2">The sequence shown here is derived from an EMBL/GenBank/DDBJ whole genome shotgun (WGS) entry which is preliminary data.</text>
</comment>
<feature type="non-terminal residue" evidence="2">
    <location>
        <position position="1"/>
    </location>
</feature>
<organism evidence="2 3">
    <name type="scientific">Phyllosticta citriasiana</name>
    <dbReference type="NCBI Taxonomy" id="595635"/>
    <lineage>
        <taxon>Eukaryota</taxon>
        <taxon>Fungi</taxon>
        <taxon>Dikarya</taxon>
        <taxon>Ascomycota</taxon>
        <taxon>Pezizomycotina</taxon>
        <taxon>Dothideomycetes</taxon>
        <taxon>Dothideomycetes incertae sedis</taxon>
        <taxon>Botryosphaeriales</taxon>
        <taxon>Phyllostictaceae</taxon>
        <taxon>Phyllosticta</taxon>
    </lineage>
</organism>
<name>A0ABR1KTB4_9PEZI</name>
<proteinExistence type="predicted"/>
<dbReference type="EMBL" id="JBBPHU010000003">
    <property type="protein sequence ID" value="KAK7520751.1"/>
    <property type="molecule type" value="Genomic_DNA"/>
</dbReference>
<feature type="compositionally biased region" description="Basic and acidic residues" evidence="1">
    <location>
        <begin position="44"/>
        <end position="76"/>
    </location>
</feature>